<evidence type="ECO:0000256" key="3">
    <source>
        <dbReference type="ARBA" id="ARBA00023224"/>
    </source>
</evidence>
<dbReference type="InterPro" id="IPR003660">
    <property type="entry name" value="HAMP_dom"/>
</dbReference>
<dbReference type="STRING" id="1123062.SAMN02745775_104337"/>
<evidence type="ECO:0000259" key="7">
    <source>
        <dbReference type="PROSITE" id="PS50111"/>
    </source>
</evidence>
<gene>
    <name evidence="10" type="ORF">SAMN02745775_104337</name>
</gene>
<dbReference type="PANTHER" id="PTHR32089:SF112">
    <property type="entry name" value="LYSOZYME-LIKE PROTEIN-RELATED"/>
    <property type="match status" value="1"/>
</dbReference>
<dbReference type="InterPro" id="IPR000727">
    <property type="entry name" value="T_SNARE_dom"/>
</dbReference>
<dbReference type="RefSeq" id="WP_092960445.1">
    <property type="nucleotide sequence ID" value="NZ_FOSQ01000004.1"/>
</dbReference>
<evidence type="ECO:0000256" key="6">
    <source>
        <dbReference type="SAM" id="Phobius"/>
    </source>
</evidence>
<dbReference type="GO" id="GO:0007165">
    <property type="term" value="P:signal transduction"/>
    <property type="evidence" value="ECO:0007669"/>
    <property type="project" value="UniProtKB-KW"/>
</dbReference>
<dbReference type="Proteomes" id="UP000199473">
    <property type="component" value="Unassembled WGS sequence"/>
</dbReference>
<comment type="similarity">
    <text evidence="4">Belongs to the methyl-accepting chemotaxis (MCP) protein family.</text>
</comment>
<dbReference type="PRINTS" id="PR00260">
    <property type="entry name" value="CHEMTRNSDUCR"/>
</dbReference>
<keyword evidence="6" id="KW-0472">Membrane</keyword>
<dbReference type="OrthoDB" id="7295762at2"/>
<evidence type="ECO:0000256" key="4">
    <source>
        <dbReference type="ARBA" id="ARBA00029447"/>
    </source>
</evidence>
<dbReference type="InterPro" id="IPR004090">
    <property type="entry name" value="Chemotax_Me-accpt_rcpt"/>
</dbReference>
<dbReference type="PROSITE" id="PS50885">
    <property type="entry name" value="HAMP"/>
    <property type="match status" value="1"/>
</dbReference>
<evidence type="ECO:0000313" key="11">
    <source>
        <dbReference type="Proteomes" id="UP000199473"/>
    </source>
</evidence>
<dbReference type="InterPro" id="IPR013587">
    <property type="entry name" value="Nitrate/nitrite_sensing"/>
</dbReference>
<evidence type="ECO:0000313" key="10">
    <source>
        <dbReference type="EMBL" id="SFK62099.1"/>
    </source>
</evidence>
<accession>A0A1I4B2I9</accession>
<dbReference type="GO" id="GO:0004888">
    <property type="term" value="F:transmembrane signaling receptor activity"/>
    <property type="evidence" value="ECO:0007669"/>
    <property type="project" value="InterPro"/>
</dbReference>
<sequence>MRRLTLTGLLYLLAAVSLLGVAITALPLGARVVATWQDTEALTRLEPLSAASSRLLANIPVEATAVLPVLGNGSAEALAAHARAARETDDAMAALREQAGAVEAISPPAREALDAILALAPRLTAFRAAVVARTAAPADSAAVFVPLSESVLSFAGKMAIATTDAELTRIGLAIHALMHLQNAVNMERGGGLRMLGSATPPPPALAQLQRGQVLQDVYRERLRSLGSPTLNRRMAEIDASPVQAELRARRAALQAGHGATMAPPAWLEPFAAQSALLAEAMVAARAEMSAAVEARRDAARRQAMLLVGGGGVILAILLLMTHRILRIVSGIVDDMAESLRSLGEGRFDVAIAGTERRDALGLIARSATQMRDSLAEARRLQEAQKTEALAREERATRVADHVRGFQETIGTLVRTVSEASTTLAETARGMNIGAKRLDGQSDQVAQSAGSADANVQSVAAATEELTASVQEISRQLSRSTQVTTQAVEETRRSEGLVGSLADTAQRIGDVLGLISSIAGQTNLLALNATIEAARAGDAGKGFAVVASEVKALAGQTAKATEEIGAQITQIQGATQEVVEAFRSVSAVIEEVNGIAAAIAAAVEEQGAATQEIARSIQQAASSTRDVSGTILQVRESAAGSGEAASRVLGAAEVLANQATTLSREVGTFVDRVKAA</sequence>
<feature type="domain" description="HAMP" evidence="9">
    <location>
        <begin position="326"/>
        <end position="379"/>
    </location>
</feature>
<dbReference type="PROSITE" id="PS50111">
    <property type="entry name" value="CHEMOTAXIS_TRANSDUC_2"/>
    <property type="match status" value="1"/>
</dbReference>
<keyword evidence="6" id="KW-1133">Transmembrane helix</keyword>
<proteinExistence type="inferred from homology"/>
<evidence type="ECO:0000259" key="9">
    <source>
        <dbReference type="PROSITE" id="PS50885"/>
    </source>
</evidence>
<dbReference type="EMBL" id="FOSQ01000004">
    <property type="protein sequence ID" value="SFK62099.1"/>
    <property type="molecule type" value="Genomic_DNA"/>
</dbReference>
<keyword evidence="2" id="KW-1003">Cell membrane</keyword>
<protein>
    <submittedName>
        <fullName evidence="10">Methyl-accepting chemotaxis protein</fullName>
    </submittedName>
</protein>
<dbReference type="Gene3D" id="6.10.340.10">
    <property type="match status" value="1"/>
</dbReference>
<keyword evidence="3 5" id="KW-0807">Transducer</keyword>
<feature type="domain" description="T-SNARE coiled-coil homology" evidence="8">
    <location>
        <begin position="571"/>
        <end position="633"/>
    </location>
</feature>
<keyword evidence="6" id="KW-0812">Transmembrane</keyword>
<dbReference type="InterPro" id="IPR004089">
    <property type="entry name" value="MCPsignal_dom"/>
</dbReference>
<dbReference type="PROSITE" id="PS50192">
    <property type="entry name" value="T_SNARE"/>
    <property type="match status" value="1"/>
</dbReference>
<evidence type="ECO:0000256" key="5">
    <source>
        <dbReference type="PROSITE-ProRule" id="PRU00284"/>
    </source>
</evidence>
<dbReference type="SMART" id="SM00283">
    <property type="entry name" value="MA"/>
    <property type="match status" value="1"/>
</dbReference>
<dbReference type="GO" id="GO:0005886">
    <property type="term" value="C:plasma membrane"/>
    <property type="evidence" value="ECO:0007669"/>
    <property type="project" value="UniProtKB-SubCell"/>
</dbReference>
<dbReference type="Pfam" id="PF08376">
    <property type="entry name" value="NIT"/>
    <property type="match status" value="1"/>
</dbReference>
<comment type="subcellular location">
    <subcellularLocation>
        <location evidence="1">Cell inner membrane</location>
        <topology evidence="1">Multi-pass membrane protein</topology>
    </subcellularLocation>
</comment>
<dbReference type="Gene3D" id="1.10.287.950">
    <property type="entry name" value="Methyl-accepting chemotaxis protein"/>
    <property type="match status" value="1"/>
</dbReference>
<feature type="transmembrane region" description="Helical" evidence="6">
    <location>
        <begin position="303"/>
        <end position="320"/>
    </location>
</feature>
<dbReference type="AlphaFoldDB" id="A0A1I4B2I9"/>
<evidence type="ECO:0000256" key="2">
    <source>
        <dbReference type="ARBA" id="ARBA00022519"/>
    </source>
</evidence>
<reference evidence="10 11" key="1">
    <citation type="submission" date="2016-10" db="EMBL/GenBank/DDBJ databases">
        <authorList>
            <person name="de Groot N.N."/>
        </authorList>
    </citation>
    <scope>NUCLEOTIDE SEQUENCE [LARGE SCALE GENOMIC DNA]</scope>
    <source>
        <strain evidence="10 11">DSM 19981</strain>
    </source>
</reference>
<dbReference type="GO" id="GO:0006935">
    <property type="term" value="P:chemotaxis"/>
    <property type="evidence" value="ECO:0007669"/>
    <property type="project" value="InterPro"/>
</dbReference>
<feature type="domain" description="Methyl-accepting transducer" evidence="7">
    <location>
        <begin position="419"/>
        <end position="655"/>
    </location>
</feature>
<evidence type="ECO:0000256" key="1">
    <source>
        <dbReference type="ARBA" id="ARBA00004429"/>
    </source>
</evidence>
<name>A0A1I4B2I9_9PROT</name>
<keyword evidence="2" id="KW-0997">Cell inner membrane</keyword>
<organism evidence="10 11">
    <name type="scientific">Falsiroseomonas stagni DSM 19981</name>
    <dbReference type="NCBI Taxonomy" id="1123062"/>
    <lineage>
        <taxon>Bacteria</taxon>
        <taxon>Pseudomonadati</taxon>
        <taxon>Pseudomonadota</taxon>
        <taxon>Alphaproteobacteria</taxon>
        <taxon>Acetobacterales</taxon>
        <taxon>Roseomonadaceae</taxon>
        <taxon>Falsiroseomonas</taxon>
    </lineage>
</organism>
<dbReference type="PANTHER" id="PTHR32089">
    <property type="entry name" value="METHYL-ACCEPTING CHEMOTAXIS PROTEIN MCPB"/>
    <property type="match status" value="1"/>
</dbReference>
<keyword evidence="11" id="KW-1185">Reference proteome</keyword>
<dbReference type="Pfam" id="PF00015">
    <property type="entry name" value="MCPsignal"/>
    <property type="match status" value="1"/>
</dbReference>
<dbReference type="SUPFAM" id="SSF58104">
    <property type="entry name" value="Methyl-accepting chemotaxis protein (MCP) signaling domain"/>
    <property type="match status" value="1"/>
</dbReference>
<evidence type="ECO:0000259" key="8">
    <source>
        <dbReference type="PROSITE" id="PS50192"/>
    </source>
</evidence>